<evidence type="ECO:0000313" key="2">
    <source>
        <dbReference type="EMBL" id="RFT17059.1"/>
    </source>
</evidence>
<dbReference type="Proteomes" id="UP000257323">
    <property type="component" value="Unassembled WGS sequence"/>
</dbReference>
<dbReference type="EMBL" id="QUAH01000001">
    <property type="protein sequence ID" value="RFT17059.1"/>
    <property type="molecule type" value="Genomic_DNA"/>
</dbReference>
<keyword evidence="1" id="KW-0472">Membrane</keyword>
<proteinExistence type="predicted"/>
<evidence type="ECO:0000256" key="1">
    <source>
        <dbReference type="SAM" id="Phobius"/>
    </source>
</evidence>
<name>A0A3E2BQQ9_9BACT</name>
<keyword evidence="1" id="KW-0812">Transmembrane</keyword>
<accession>A0A3E2BQQ9</accession>
<organism evidence="2 3">
    <name type="scientific">Candidatus Saccharicenans subterraneus</name>
    <dbReference type="NCBI Taxonomy" id="2508984"/>
    <lineage>
        <taxon>Bacteria</taxon>
        <taxon>Candidatus Aminicenantota</taxon>
        <taxon>Candidatus Aminicenantia</taxon>
        <taxon>Candidatus Aminicenantales</taxon>
        <taxon>Candidatus Saccharicenantaceae</taxon>
        <taxon>Candidatus Saccharicenans</taxon>
    </lineage>
</organism>
<dbReference type="AlphaFoldDB" id="A0A3E2BQQ9"/>
<feature type="transmembrane region" description="Helical" evidence="1">
    <location>
        <begin position="20"/>
        <end position="40"/>
    </location>
</feature>
<comment type="caution">
    <text evidence="2">The sequence shown here is derived from an EMBL/GenBank/DDBJ whole genome shotgun (WGS) entry which is preliminary data.</text>
</comment>
<reference evidence="2 3" key="1">
    <citation type="submission" date="2018-08" db="EMBL/GenBank/DDBJ databases">
        <title>Genome analysis of the thermophilic bacterium of the candidate phylum Aminicenantes from deep subsurface aquifer revealed its physiology and ecological role.</title>
        <authorList>
            <person name="Kadnikov V.V."/>
            <person name="Mardanov A.V."/>
            <person name="Beletsky A.V."/>
            <person name="Karnachuk O.V."/>
            <person name="Ravin N.V."/>
        </authorList>
    </citation>
    <scope>NUCLEOTIDE SEQUENCE [LARGE SCALE GENOMIC DNA]</scope>
    <source>
        <strain evidence="2">BY38</strain>
    </source>
</reference>
<gene>
    <name evidence="2" type="ORF">OP8BY_1001</name>
</gene>
<keyword evidence="1" id="KW-1133">Transmembrane helix</keyword>
<protein>
    <submittedName>
        <fullName evidence="2">Uncharacterized protein</fullName>
    </submittedName>
</protein>
<evidence type="ECO:0000313" key="3">
    <source>
        <dbReference type="Proteomes" id="UP000257323"/>
    </source>
</evidence>
<sequence length="189" mass="22105">MDEKKLVAFLKQSREILGDFFTAGSLALLPVIFSSLVWAVNRRGEVRKKILEVKVWLEPETLKNKPADFVLDFFENNPELRAAYEEEIKTRDFRALRPAFRALYPVLGLQDPFLEKLFSSELKNHDYRRLVAEFRTRLEGALLEIRAAGKRENFWKAVDRVCGEFLNLGWTLLTEDEVRELLKKAIEKM</sequence>